<dbReference type="RefSeq" id="XP_002766809.1">
    <property type="nucleotide sequence ID" value="XM_002766763.1"/>
</dbReference>
<gene>
    <name evidence="3" type="ORF">Pmar_PMAR026894</name>
</gene>
<dbReference type="GO" id="GO:0005930">
    <property type="term" value="C:axoneme"/>
    <property type="evidence" value="ECO:0007669"/>
    <property type="project" value="InterPro"/>
</dbReference>
<name>C5LUR8_PERM5</name>
<sequence>MSSTLLESTVSVDENNDDFLGDTLPPFANEEIKEKFKQLKARDRKCEELETAAVEERERIKNMQDHLVNVQKEIKNSEALLEFKRKEKESKEHVNFVARDADYKAHFS</sequence>
<organism evidence="4">
    <name type="scientific">Perkinsus marinus (strain ATCC 50983 / TXsc)</name>
    <dbReference type="NCBI Taxonomy" id="423536"/>
    <lineage>
        <taxon>Eukaryota</taxon>
        <taxon>Sar</taxon>
        <taxon>Alveolata</taxon>
        <taxon>Perkinsozoa</taxon>
        <taxon>Perkinsea</taxon>
        <taxon>Perkinsida</taxon>
        <taxon>Perkinsidae</taxon>
        <taxon>Perkinsus</taxon>
    </lineage>
</organism>
<dbReference type="PANTHER" id="PTHR18962:SF0">
    <property type="entry name" value="COILED-COIL DOMAIN-CONTAINING PROTEIN 39"/>
    <property type="match status" value="1"/>
</dbReference>
<dbReference type="Proteomes" id="UP000007800">
    <property type="component" value="Unassembled WGS sequence"/>
</dbReference>
<accession>C5LUR8</accession>
<feature type="coiled-coil region" evidence="2">
    <location>
        <begin position="29"/>
        <end position="87"/>
    </location>
</feature>
<dbReference type="GeneID" id="9051129"/>
<dbReference type="GO" id="GO:0036159">
    <property type="term" value="P:inner dynein arm assembly"/>
    <property type="evidence" value="ECO:0007669"/>
    <property type="project" value="InterPro"/>
</dbReference>
<keyword evidence="4" id="KW-1185">Reference proteome</keyword>
<dbReference type="InterPro" id="IPR033290">
    <property type="entry name" value="CCDC39"/>
</dbReference>
<evidence type="ECO:0000313" key="3">
    <source>
        <dbReference type="EMBL" id="EEQ99526.1"/>
    </source>
</evidence>
<dbReference type="PANTHER" id="PTHR18962">
    <property type="entry name" value="COILED-COIL DOMAIN-CONTAINING PROTEIN 39"/>
    <property type="match status" value="1"/>
</dbReference>
<reference evidence="3 4" key="1">
    <citation type="submission" date="2008-07" db="EMBL/GenBank/DDBJ databases">
        <authorList>
            <person name="El-Sayed N."/>
            <person name="Caler E."/>
            <person name="Inman J."/>
            <person name="Amedeo P."/>
            <person name="Hass B."/>
            <person name="Wortman J."/>
        </authorList>
    </citation>
    <scope>NUCLEOTIDE SEQUENCE [LARGE SCALE GENOMIC DNA]</scope>
    <source>
        <strain evidence="4">ATCC 50983 / TXsc</strain>
    </source>
</reference>
<dbReference type="GO" id="GO:0003341">
    <property type="term" value="P:cilium movement"/>
    <property type="evidence" value="ECO:0007669"/>
    <property type="project" value="InterPro"/>
</dbReference>
<dbReference type="AlphaFoldDB" id="C5LUR8"/>
<dbReference type="EMBL" id="GG685628">
    <property type="protein sequence ID" value="EEQ99526.1"/>
    <property type="molecule type" value="Genomic_DNA"/>
</dbReference>
<dbReference type="InParanoid" id="C5LUR8"/>
<evidence type="ECO:0000256" key="2">
    <source>
        <dbReference type="SAM" id="Coils"/>
    </source>
</evidence>
<evidence type="ECO:0000256" key="1">
    <source>
        <dbReference type="ARBA" id="ARBA00023054"/>
    </source>
</evidence>
<keyword evidence="1 2" id="KW-0175">Coiled coil</keyword>
<proteinExistence type="predicted"/>
<protein>
    <submittedName>
        <fullName evidence="3">Uncharacterized protein</fullName>
    </submittedName>
</protein>
<evidence type="ECO:0000313" key="4">
    <source>
        <dbReference type="Proteomes" id="UP000007800"/>
    </source>
</evidence>
<dbReference type="GO" id="GO:0060285">
    <property type="term" value="P:cilium-dependent cell motility"/>
    <property type="evidence" value="ECO:0007669"/>
    <property type="project" value="TreeGrafter"/>
</dbReference>